<name>A0A4Y2PPS6_ARAVE</name>
<sequence>MLKNKNSKTVIESGKARPCSQAPPETLKPNVPSIMGKMIPGKILKYSLEMPEDHRNIQTHITPISLIKVAEICYLGTTRGPKHP</sequence>
<evidence type="ECO:0000313" key="2">
    <source>
        <dbReference type="EMBL" id="GBN52550.1"/>
    </source>
</evidence>
<protein>
    <submittedName>
        <fullName evidence="2">Uncharacterized protein</fullName>
    </submittedName>
</protein>
<dbReference type="Proteomes" id="UP000499080">
    <property type="component" value="Unassembled WGS sequence"/>
</dbReference>
<evidence type="ECO:0000256" key="1">
    <source>
        <dbReference type="SAM" id="MobiDB-lite"/>
    </source>
</evidence>
<gene>
    <name evidence="2" type="ORF">AVEN_221446_1</name>
</gene>
<dbReference type="EMBL" id="BGPR01294300">
    <property type="protein sequence ID" value="GBN52550.1"/>
    <property type="molecule type" value="Genomic_DNA"/>
</dbReference>
<reference evidence="2 3" key="1">
    <citation type="journal article" date="2019" name="Sci. Rep.">
        <title>Orb-weaving spider Araneus ventricosus genome elucidates the spidroin gene catalogue.</title>
        <authorList>
            <person name="Kono N."/>
            <person name="Nakamura H."/>
            <person name="Ohtoshi R."/>
            <person name="Moran D.A.P."/>
            <person name="Shinohara A."/>
            <person name="Yoshida Y."/>
            <person name="Fujiwara M."/>
            <person name="Mori M."/>
            <person name="Tomita M."/>
            <person name="Arakawa K."/>
        </authorList>
    </citation>
    <scope>NUCLEOTIDE SEQUENCE [LARGE SCALE GENOMIC DNA]</scope>
</reference>
<keyword evidence="3" id="KW-1185">Reference proteome</keyword>
<evidence type="ECO:0000313" key="3">
    <source>
        <dbReference type="Proteomes" id="UP000499080"/>
    </source>
</evidence>
<comment type="caution">
    <text evidence="2">The sequence shown here is derived from an EMBL/GenBank/DDBJ whole genome shotgun (WGS) entry which is preliminary data.</text>
</comment>
<feature type="region of interest" description="Disordered" evidence="1">
    <location>
        <begin position="1"/>
        <end position="33"/>
    </location>
</feature>
<proteinExistence type="predicted"/>
<accession>A0A4Y2PPS6</accession>
<organism evidence="2 3">
    <name type="scientific">Araneus ventricosus</name>
    <name type="common">Orbweaver spider</name>
    <name type="synonym">Epeira ventricosa</name>
    <dbReference type="NCBI Taxonomy" id="182803"/>
    <lineage>
        <taxon>Eukaryota</taxon>
        <taxon>Metazoa</taxon>
        <taxon>Ecdysozoa</taxon>
        <taxon>Arthropoda</taxon>
        <taxon>Chelicerata</taxon>
        <taxon>Arachnida</taxon>
        <taxon>Araneae</taxon>
        <taxon>Araneomorphae</taxon>
        <taxon>Entelegynae</taxon>
        <taxon>Araneoidea</taxon>
        <taxon>Araneidae</taxon>
        <taxon>Araneus</taxon>
    </lineage>
</organism>
<dbReference type="AlphaFoldDB" id="A0A4Y2PPS6"/>